<feature type="transmembrane region" description="Helical" evidence="6">
    <location>
        <begin position="46"/>
        <end position="67"/>
    </location>
</feature>
<protein>
    <submittedName>
        <fullName evidence="7">MFS transporter</fullName>
    </submittedName>
</protein>
<feature type="transmembrane region" description="Helical" evidence="6">
    <location>
        <begin position="379"/>
        <end position="404"/>
    </location>
</feature>
<reference evidence="9" key="2">
    <citation type="journal article" date="2019" name="Nat. Med.">
        <title>A library of human gut bacterial isolates paired with longitudinal multiomics data enables mechanistic microbiome research.</title>
        <authorList>
            <person name="Poyet M."/>
            <person name="Groussin M."/>
            <person name="Gibbons S.M."/>
            <person name="Avila-Pacheco J."/>
            <person name="Jiang X."/>
            <person name="Kearney S.M."/>
            <person name="Perrotta A.R."/>
            <person name="Berdy B."/>
            <person name="Zhao S."/>
            <person name="Lieberman T.D."/>
            <person name="Swanson P.K."/>
            <person name="Smith M."/>
            <person name="Roesemann S."/>
            <person name="Alexander J.E."/>
            <person name="Rich S.A."/>
            <person name="Livny J."/>
            <person name="Vlamakis H."/>
            <person name="Clish C."/>
            <person name="Bullock K."/>
            <person name="Deik A."/>
            <person name="Scott J."/>
            <person name="Pierce K.A."/>
            <person name="Xavier R.J."/>
            <person name="Alm E.J."/>
        </authorList>
    </citation>
    <scope>NUCLEOTIDE SEQUENCE</scope>
    <source>
        <strain evidence="9">BIOML-A12</strain>
    </source>
</reference>
<dbReference type="InterPro" id="IPR022324">
    <property type="entry name" value="Bacilysin_exporter_BacE_put"/>
</dbReference>
<dbReference type="EMBL" id="WWTN01000055">
    <property type="protein sequence ID" value="MZH58112.1"/>
    <property type="molecule type" value="Genomic_DNA"/>
</dbReference>
<dbReference type="AlphaFoldDB" id="A0A099I137"/>
<dbReference type="PANTHER" id="PTHR23513:SF6">
    <property type="entry name" value="MAJOR FACILITATOR SUPERFAMILY ASSOCIATED DOMAIN-CONTAINING PROTEIN"/>
    <property type="match status" value="1"/>
</dbReference>
<dbReference type="GeneID" id="61926760"/>
<organism evidence="7 11">
    <name type="scientific">Clostridium innocuum</name>
    <dbReference type="NCBI Taxonomy" id="1522"/>
    <lineage>
        <taxon>Bacteria</taxon>
        <taxon>Bacillati</taxon>
        <taxon>Bacillota</taxon>
        <taxon>Clostridia</taxon>
        <taxon>Eubacteriales</taxon>
        <taxon>Clostridiaceae</taxon>
        <taxon>Clostridium</taxon>
    </lineage>
</organism>
<evidence type="ECO:0000256" key="3">
    <source>
        <dbReference type="ARBA" id="ARBA00022692"/>
    </source>
</evidence>
<comment type="subcellular location">
    <subcellularLocation>
        <location evidence="1">Cell membrane</location>
        <topology evidence="1">Multi-pass membrane protein</topology>
    </subcellularLocation>
</comment>
<accession>A0A099I137</accession>
<evidence type="ECO:0000313" key="9">
    <source>
        <dbReference type="EMBL" id="MZH58112.1"/>
    </source>
</evidence>
<dbReference type="Proteomes" id="UP000604383">
    <property type="component" value="Unassembled WGS sequence"/>
</dbReference>
<feature type="transmembrane region" description="Helical" evidence="6">
    <location>
        <begin position="21"/>
        <end position="40"/>
    </location>
</feature>
<dbReference type="GO" id="GO:0005886">
    <property type="term" value="C:plasma membrane"/>
    <property type="evidence" value="ECO:0007669"/>
    <property type="project" value="UniProtKB-SubCell"/>
</dbReference>
<evidence type="ECO:0000313" key="12">
    <source>
        <dbReference type="Proteomes" id="UP000503330"/>
    </source>
</evidence>
<dbReference type="RefSeq" id="WP_002610055.1">
    <property type="nucleotide sequence ID" value="NZ_AP025565.1"/>
</dbReference>
<feature type="transmembrane region" description="Helical" evidence="6">
    <location>
        <begin position="88"/>
        <end position="114"/>
    </location>
</feature>
<evidence type="ECO:0000256" key="5">
    <source>
        <dbReference type="ARBA" id="ARBA00023136"/>
    </source>
</evidence>
<dbReference type="Proteomes" id="UP000030008">
    <property type="component" value="Unassembled WGS sequence"/>
</dbReference>
<dbReference type="Gene3D" id="1.20.1250.20">
    <property type="entry name" value="MFS general substrate transporter like domains"/>
    <property type="match status" value="1"/>
</dbReference>
<reference evidence="7 11" key="1">
    <citation type="submission" date="2014-08" db="EMBL/GenBank/DDBJ databases">
        <title>Clostridium innocuum, an unnegligible vancomycin-resistant pathogen causing extra-intestinal infections.</title>
        <authorList>
            <person name="Feng Y."/>
            <person name="Chiu C.-H."/>
        </authorList>
    </citation>
    <scope>NUCLEOTIDE SEQUENCE [LARGE SCALE GENOMIC DNA]</scope>
    <source>
        <strain evidence="7 11">AN88</strain>
    </source>
</reference>
<feature type="transmembrane region" description="Helical" evidence="6">
    <location>
        <begin position="315"/>
        <end position="339"/>
    </location>
</feature>
<keyword evidence="3 6" id="KW-0812">Transmembrane</keyword>
<dbReference type="SUPFAM" id="SSF103473">
    <property type="entry name" value="MFS general substrate transporter"/>
    <property type="match status" value="1"/>
</dbReference>
<dbReference type="InterPro" id="IPR036259">
    <property type="entry name" value="MFS_trans_sf"/>
</dbReference>
<dbReference type="PANTHER" id="PTHR23513">
    <property type="entry name" value="INTEGRAL MEMBRANE EFFLUX PROTEIN-RELATED"/>
    <property type="match status" value="1"/>
</dbReference>
<reference evidence="8" key="4">
    <citation type="journal article" date="2022" name="Clin. Infect. Dis.">
        <title>Association between Clostridium innocuum and antibiotic-associated diarrhea in adults and children: A cross-sectional study and comparative genomics analysis.</title>
        <authorList>
            <person name="Cherny K.E."/>
            <person name="Muscat E.B."/>
            <person name="Balaji A."/>
            <person name="Mukherjee J."/>
            <person name="Ozer E.A."/>
            <person name="Angarone M.P."/>
            <person name="Hauser A.R."/>
            <person name="Sichel J.S."/>
            <person name="Amponsah E."/>
            <person name="Kociolek L.K."/>
        </authorList>
    </citation>
    <scope>NUCLEOTIDE SEQUENCE</scope>
    <source>
        <strain evidence="8">NU1-AC-029v</strain>
    </source>
</reference>
<dbReference type="GO" id="GO:0022857">
    <property type="term" value="F:transmembrane transporter activity"/>
    <property type="evidence" value="ECO:0007669"/>
    <property type="project" value="InterPro"/>
</dbReference>
<name>A0A099I137_CLOIN</name>
<feature type="transmembrane region" description="Helical" evidence="6">
    <location>
        <begin position="290"/>
        <end position="309"/>
    </location>
</feature>
<keyword evidence="2" id="KW-1003">Cell membrane</keyword>
<evidence type="ECO:0000256" key="6">
    <source>
        <dbReference type="SAM" id="Phobius"/>
    </source>
</evidence>
<dbReference type="Pfam" id="PF07690">
    <property type="entry name" value="MFS_1"/>
    <property type="match status" value="1"/>
</dbReference>
<dbReference type="Proteomes" id="UP001203972">
    <property type="component" value="Unassembled WGS sequence"/>
</dbReference>
<proteinExistence type="predicted"/>
<evidence type="ECO:0000256" key="4">
    <source>
        <dbReference type="ARBA" id="ARBA00022989"/>
    </source>
</evidence>
<gene>
    <name evidence="7" type="ORF">CIAN88_21245</name>
    <name evidence="10" type="ORF">G4D54_14445</name>
    <name evidence="9" type="ORF">GT664_20710</name>
    <name evidence="8" type="ORF">MKC95_20875</name>
</gene>
<evidence type="ECO:0000313" key="8">
    <source>
        <dbReference type="EMBL" id="MCR0235223.1"/>
    </source>
</evidence>
<keyword evidence="5 6" id="KW-0472">Membrane</keyword>
<evidence type="ECO:0000313" key="7">
    <source>
        <dbReference type="EMBL" id="KGJ51306.1"/>
    </source>
</evidence>
<sequence>MEQGYRQIFKQREFMKMTGANFINRFGDSIDMIAFTWLIFELTGSASWSAIMLGVNMIPNVLVQPFAGAIVERMEKKNIMIACDILRGILTAGIAVLYMLSALQPWMLLLITFLNNTLESFRNPASTAFTPLILEREYYDFGLSFSQSSSRICELIGTGMGGILIAAIGLSGAILFDVASFFLSALIICCIHSKEITEKAEVDIHKSIYLLKEGFRYVKGMPLLIVICACAMLMNMLLVPYNSFQAPYISGILHQGADLLSVSSLALSVGMGIGSFVYPYLHKHMRNRPLLLTGGVSTGFYYLALTQIAHLQGTVVIYCTMAVAAFLFGFCIAILMNIVTISFMKHVEQCYLARVSAIFNASATIATPLTSFAMSVVCLYVSLPVIFASFALFTFVVFTGMIFLKQLKNL</sequence>
<feature type="transmembrane region" description="Helical" evidence="6">
    <location>
        <begin position="163"/>
        <end position="191"/>
    </location>
</feature>
<dbReference type="PRINTS" id="PR01988">
    <property type="entry name" value="EXPORTERBACE"/>
</dbReference>
<dbReference type="Proteomes" id="UP000503330">
    <property type="component" value="Chromosome"/>
</dbReference>
<reference evidence="10 12" key="3">
    <citation type="submission" date="2020-02" db="EMBL/GenBank/DDBJ databases">
        <authorList>
            <person name="Kociolek L.K."/>
            <person name="Ozer E.A."/>
        </authorList>
    </citation>
    <scope>NUCLEOTIDE SEQUENCE [LARGE SCALE GENOMIC DNA]</scope>
    <source>
        <strain evidence="10 12">ATCC 14501</strain>
    </source>
</reference>
<feature type="transmembrane region" description="Helical" evidence="6">
    <location>
        <begin position="221"/>
        <end position="239"/>
    </location>
</feature>
<evidence type="ECO:0000256" key="2">
    <source>
        <dbReference type="ARBA" id="ARBA00022475"/>
    </source>
</evidence>
<dbReference type="EMBL" id="JQIF01000128">
    <property type="protein sequence ID" value="KGJ51306.1"/>
    <property type="molecule type" value="Genomic_DNA"/>
</dbReference>
<dbReference type="EMBL" id="JAKTMA010000055">
    <property type="protein sequence ID" value="MCR0235223.1"/>
    <property type="molecule type" value="Genomic_DNA"/>
</dbReference>
<dbReference type="CDD" id="cd06173">
    <property type="entry name" value="MFS_MefA_like"/>
    <property type="match status" value="1"/>
</dbReference>
<evidence type="ECO:0000256" key="1">
    <source>
        <dbReference type="ARBA" id="ARBA00004651"/>
    </source>
</evidence>
<feature type="transmembrane region" description="Helical" evidence="6">
    <location>
        <begin position="351"/>
        <end position="373"/>
    </location>
</feature>
<dbReference type="InterPro" id="IPR011701">
    <property type="entry name" value="MFS"/>
</dbReference>
<feature type="transmembrane region" description="Helical" evidence="6">
    <location>
        <begin position="259"/>
        <end position="278"/>
    </location>
</feature>
<evidence type="ECO:0000313" key="11">
    <source>
        <dbReference type="Proteomes" id="UP000030008"/>
    </source>
</evidence>
<evidence type="ECO:0000313" key="10">
    <source>
        <dbReference type="EMBL" id="QJA03561.1"/>
    </source>
</evidence>
<dbReference type="EMBL" id="CP048838">
    <property type="protein sequence ID" value="QJA03561.1"/>
    <property type="molecule type" value="Genomic_DNA"/>
</dbReference>
<keyword evidence="4 6" id="KW-1133">Transmembrane helix</keyword>